<name>A0A7T8G5G7_SCYLO</name>
<geneLocation type="chloroplast" evidence="1"/>
<protein>
    <submittedName>
        <fullName evidence="1">Uncharacterized protein</fullName>
    </submittedName>
</protein>
<accession>A0A7T8G5G7</accession>
<evidence type="ECO:0000313" key="1">
    <source>
        <dbReference type="EMBL" id="QQP22234.1"/>
    </source>
</evidence>
<dbReference type="RefSeq" id="YP_010147375.1">
    <property type="nucleotide sequence ID" value="NC_057081.1"/>
</dbReference>
<dbReference type="AlphaFoldDB" id="A0A7T8G5G7"/>
<keyword evidence="1" id="KW-0150">Chloroplast</keyword>
<reference evidence="1" key="1">
    <citation type="journal article" date="2019" name="Mitochondrial DNA Part B Resour">
        <title>The complete plastid genome of the brown alga Scytosiphon lomentaria (scytosiphonaceae, phaeophyceae).</title>
        <authorList>
            <person name="Xu K."/>
            <person name="Zhou B."/>
            <person name="Sun Y."/>
            <person name="Zang Y."/>
        </authorList>
    </citation>
    <scope>NUCLEOTIDE SEQUENCE</scope>
</reference>
<dbReference type="GeneID" id="67145594"/>
<organism evidence="1">
    <name type="scientific">Scytosiphon lomentaria</name>
    <name type="common">Beanweed</name>
    <name type="synonym">Chorda lomentaria</name>
    <dbReference type="NCBI Taxonomy" id="27967"/>
    <lineage>
        <taxon>Eukaryota</taxon>
        <taxon>Sar</taxon>
        <taxon>Stramenopiles</taxon>
        <taxon>Ochrophyta</taxon>
        <taxon>PX clade</taxon>
        <taxon>Phaeophyceae</taxon>
        <taxon>Ectocarpales</taxon>
        <taxon>Scytosiphonaceae</taxon>
        <taxon>Scytosiphon</taxon>
    </lineage>
</organism>
<proteinExistence type="predicted"/>
<dbReference type="EMBL" id="MK798154">
    <property type="protein sequence ID" value="QQP22234.1"/>
    <property type="molecule type" value="Genomic_DNA"/>
</dbReference>
<keyword evidence="1" id="KW-0934">Plastid</keyword>
<gene>
    <name evidence="1" type="primary">ORF150</name>
</gene>
<sequence>MYIFKMKVLRKRNKILAVFKSIKDLDPLFFELLMDSIRDSNKTLIVKKNPKALLIIYSNIFATKKLNIPLAKEKTLGIMINKVNKNNIASLYSEIKQKPIIKINFRDKQLDYQLKNRKNLFFNLYLNRQNELLSSQVISYVKIIQSFNKI</sequence>